<dbReference type="AlphaFoldDB" id="A0ABD0M674"/>
<evidence type="ECO:0000256" key="1">
    <source>
        <dbReference type="ARBA" id="ARBA00005655"/>
    </source>
</evidence>
<accession>A0ABD0M674</accession>
<sequence>MAVSAAAALLDELMGRARNCDPNEQPPELHWDDPEVCKFFLCGFCPHELFTNTRADLGTCNKIHDDNLRKQYQGSARFEKMGYEDDFLRFLQNLISDVEKRIRRGHQRLALNNTQGNLNGSLSSAKEEKINMLTEKINELVNQAEELGCEGKVEEAQGVMKLCDQLKEERLQIQNQSSNEEMPQLKQMEVCEVCGAFLIVGDAPQRQDEHLMGKQHAGYAQVEEKEAKKVQEKEDREREVEREREERRKRDKEREDREKREREREREKEREKERERRRRSRSRGRRSRSHERRRSGSRDRRRSKDRRRRSRSRSRSRDRRKSKSSRRSRSRSRHRSRSRDKEGSSSRRERERGKDKDRESRSKRSEDPEAAKSGSKSPEKEERRQSLSPPKSEDDGVHSAGDTKKE</sequence>
<evidence type="ECO:0000256" key="3">
    <source>
        <dbReference type="SAM" id="MobiDB-lite"/>
    </source>
</evidence>
<dbReference type="InterPro" id="IPR004882">
    <property type="entry name" value="Luc7-rel"/>
</dbReference>
<evidence type="ECO:0000256" key="2">
    <source>
        <dbReference type="SAM" id="Coils"/>
    </source>
</evidence>
<organism evidence="4 5">
    <name type="scientific">Batillaria attramentaria</name>
    <dbReference type="NCBI Taxonomy" id="370345"/>
    <lineage>
        <taxon>Eukaryota</taxon>
        <taxon>Metazoa</taxon>
        <taxon>Spiralia</taxon>
        <taxon>Lophotrochozoa</taxon>
        <taxon>Mollusca</taxon>
        <taxon>Gastropoda</taxon>
        <taxon>Caenogastropoda</taxon>
        <taxon>Sorbeoconcha</taxon>
        <taxon>Cerithioidea</taxon>
        <taxon>Batillariidae</taxon>
        <taxon>Batillaria</taxon>
    </lineage>
</organism>
<keyword evidence="5" id="KW-1185">Reference proteome</keyword>
<keyword evidence="2" id="KW-0175">Coiled coil</keyword>
<evidence type="ECO:0008006" key="6">
    <source>
        <dbReference type="Google" id="ProtNLM"/>
    </source>
</evidence>
<dbReference type="PANTHER" id="PTHR12375">
    <property type="entry name" value="RNA-BINDING PROTEIN LUC7-RELATED"/>
    <property type="match status" value="1"/>
</dbReference>
<feature type="region of interest" description="Disordered" evidence="3">
    <location>
        <begin position="208"/>
        <end position="406"/>
    </location>
</feature>
<dbReference type="Pfam" id="PF03194">
    <property type="entry name" value="LUC7"/>
    <property type="match status" value="1"/>
</dbReference>
<feature type="compositionally biased region" description="Basic and acidic residues" evidence="3">
    <location>
        <begin position="222"/>
        <end position="274"/>
    </location>
</feature>
<comment type="similarity">
    <text evidence="1">Belongs to the Luc7 family.</text>
</comment>
<feature type="compositionally biased region" description="Basic residues" evidence="3">
    <location>
        <begin position="275"/>
        <end position="338"/>
    </location>
</feature>
<feature type="coiled-coil region" evidence="2">
    <location>
        <begin position="123"/>
        <end position="150"/>
    </location>
</feature>
<name>A0ABD0M674_9CAEN</name>
<dbReference type="Proteomes" id="UP001519460">
    <property type="component" value="Unassembled WGS sequence"/>
</dbReference>
<dbReference type="EMBL" id="JACVVK020000004">
    <property type="protein sequence ID" value="KAK7507161.1"/>
    <property type="molecule type" value="Genomic_DNA"/>
</dbReference>
<feature type="compositionally biased region" description="Basic and acidic residues" evidence="3">
    <location>
        <begin position="339"/>
        <end position="370"/>
    </location>
</feature>
<proteinExistence type="inferred from homology"/>
<comment type="caution">
    <text evidence="4">The sequence shown here is derived from an EMBL/GenBank/DDBJ whole genome shotgun (WGS) entry which is preliminary data.</text>
</comment>
<evidence type="ECO:0000313" key="4">
    <source>
        <dbReference type="EMBL" id="KAK7507161.1"/>
    </source>
</evidence>
<feature type="compositionally biased region" description="Basic and acidic residues" evidence="3">
    <location>
        <begin position="377"/>
        <end position="406"/>
    </location>
</feature>
<evidence type="ECO:0000313" key="5">
    <source>
        <dbReference type="Proteomes" id="UP001519460"/>
    </source>
</evidence>
<protein>
    <recommendedName>
        <fullName evidence="6">Luc7-like protein 3</fullName>
    </recommendedName>
</protein>
<gene>
    <name evidence="4" type="ORF">BaRGS_00001096</name>
</gene>
<reference evidence="4 5" key="1">
    <citation type="journal article" date="2023" name="Sci. Data">
        <title>Genome assembly of the Korean intertidal mud-creeper Batillaria attramentaria.</title>
        <authorList>
            <person name="Patra A.K."/>
            <person name="Ho P.T."/>
            <person name="Jun S."/>
            <person name="Lee S.J."/>
            <person name="Kim Y."/>
            <person name="Won Y.J."/>
        </authorList>
    </citation>
    <scope>NUCLEOTIDE SEQUENCE [LARGE SCALE GENOMIC DNA]</scope>
    <source>
        <strain evidence="4">Wonlab-2016</strain>
    </source>
</reference>